<dbReference type="PANTHER" id="PTHR13391:SF0">
    <property type="entry name" value="PROTEIN MISATO HOMOLOG 1"/>
    <property type="match status" value="1"/>
</dbReference>
<sequence>MASSRGEVVTLQLGHYAGFVGAHWWNSQISIKGRASSNDPPPKEEVNSDVLFREGVTLQGEPTYTPRLVLMDLKGS</sequence>
<dbReference type="InterPro" id="IPR049942">
    <property type="entry name" value="DML1/Misato"/>
</dbReference>
<dbReference type="GO" id="GO:0005739">
    <property type="term" value="C:mitochondrion"/>
    <property type="evidence" value="ECO:0007669"/>
    <property type="project" value="TreeGrafter"/>
</dbReference>
<dbReference type="OMA" id="PVXKINT"/>
<dbReference type="InterPro" id="IPR036525">
    <property type="entry name" value="Tubulin/FtsZ_GTPase_sf"/>
</dbReference>
<dbReference type="Ensembl" id="ENSPMAT00000007579.1">
    <property type="protein sequence ID" value="ENSPMAP00000007545.1"/>
    <property type="gene ID" value="ENSPMAG00000006846.1"/>
</dbReference>
<comment type="subcellular location">
    <subcellularLocation>
        <location evidence="1">Cytoplasm</location>
    </subcellularLocation>
</comment>
<reference evidence="4" key="2">
    <citation type="submission" date="2025-09" db="UniProtKB">
        <authorList>
            <consortium name="Ensembl"/>
        </authorList>
    </citation>
    <scope>IDENTIFICATION</scope>
</reference>
<dbReference type="STRING" id="7757.ENSPMAP00000007545"/>
<evidence type="ECO:0000313" key="4">
    <source>
        <dbReference type="Ensembl" id="ENSPMAP00000007545.1"/>
    </source>
</evidence>
<protein>
    <recommendedName>
        <fullName evidence="3">Misato Segment II tubulin-like domain-containing protein</fullName>
    </recommendedName>
</protein>
<proteinExistence type="predicted"/>
<reference evidence="4" key="1">
    <citation type="submission" date="2025-08" db="UniProtKB">
        <authorList>
            <consortium name="Ensembl"/>
        </authorList>
    </citation>
    <scope>IDENTIFICATION</scope>
</reference>
<feature type="domain" description="Misato Segment II tubulin-like" evidence="3">
    <location>
        <begin position="7"/>
        <end position="76"/>
    </location>
</feature>
<evidence type="ECO:0000259" key="3">
    <source>
        <dbReference type="Pfam" id="PF10644"/>
    </source>
</evidence>
<organism evidence="4">
    <name type="scientific">Petromyzon marinus</name>
    <name type="common">Sea lamprey</name>
    <dbReference type="NCBI Taxonomy" id="7757"/>
    <lineage>
        <taxon>Eukaryota</taxon>
        <taxon>Metazoa</taxon>
        <taxon>Chordata</taxon>
        <taxon>Craniata</taxon>
        <taxon>Vertebrata</taxon>
        <taxon>Cyclostomata</taxon>
        <taxon>Hyperoartia</taxon>
        <taxon>Petromyzontiformes</taxon>
        <taxon>Petromyzontidae</taxon>
        <taxon>Petromyzon</taxon>
    </lineage>
</organism>
<dbReference type="InterPro" id="IPR019605">
    <property type="entry name" value="Misato_II_tubulin-like"/>
</dbReference>
<name>S4RQQ9_PETMA</name>
<dbReference type="SUPFAM" id="SSF52490">
    <property type="entry name" value="Tubulin nucleotide-binding domain-like"/>
    <property type="match status" value="1"/>
</dbReference>
<dbReference type="GO" id="GO:0007005">
    <property type="term" value="P:mitochondrion organization"/>
    <property type="evidence" value="ECO:0007669"/>
    <property type="project" value="InterPro"/>
</dbReference>
<accession>S4RQQ9</accession>
<dbReference type="GeneTree" id="ENSGT00530000064067"/>
<keyword evidence="2" id="KW-0963">Cytoplasm</keyword>
<evidence type="ECO:0000256" key="2">
    <source>
        <dbReference type="ARBA" id="ARBA00022490"/>
    </source>
</evidence>
<dbReference type="PANTHER" id="PTHR13391">
    <property type="entry name" value="MITOCHONDRIAL DISTRIBUTION REGULATOR MISATO"/>
    <property type="match status" value="1"/>
</dbReference>
<evidence type="ECO:0000256" key="1">
    <source>
        <dbReference type="ARBA" id="ARBA00004496"/>
    </source>
</evidence>
<dbReference type="AlphaFoldDB" id="S4RQQ9"/>
<dbReference type="Pfam" id="PF10644">
    <property type="entry name" value="Misat_Tub_SegII"/>
    <property type="match status" value="1"/>
</dbReference>
<dbReference type="Gene3D" id="3.40.50.1440">
    <property type="entry name" value="Tubulin/FtsZ, GTPase domain"/>
    <property type="match status" value="1"/>
</dbReference>
<dbReference type="HOGENOM" id="CLU_184878_0_0_1"/>